<reference evidence="4" key="1">
    <citation type="submission" date="2023-03" db="EMBL/GenBank/DDBJ databases">
        <title>Complete genome of Cladonia borealis.</title>
        <authorList>
            <person name="Park H."/>
        </authorList>
    </citation>
    <scope>NUCLEOTIDE SEQUENCE</scope>
    <source>
        <strain evidence="4">ANT050790</strain>
    </source>
</reference>
<sequence>MPLILISGYPSSGKTYRSNQLVEFFKSKIEESTDARISRLTVALINDQSLGLSRDVYREARAEKEARATEYSAVKRALGKECIVIADGLNYIKGFRYQLYCEAKAVETPHCVIHVGTPIQKCEEINARLLESNDAEGGYAKDLLDNLVYRYEEPNGMNRWDNPLFTVPFDDATPPSEDIWAAVIGTEGKTKTVRPNQATVMAPTTASDYLYELDRTSQEILNKILAWQKDHPGEGGGEIGVEGGSIELPANPISLPQLQRVRRQFIAMNRQHNVPKSRIRSSFVEYLNDNLG</sequence>
<dbReference type="InterPro" id="IPR027417">
    <property type="entry name" value="P-loop_NTPase"/>
</dbReference>
<evidence type="ECO:0000313" key="5">
    <source>
        <dbReference type="Proteomes" id="UP001166286"/>
    </source>
</evidence>
<dbReference type="Gene3D" id="3.40.50.300">
    <property type="entry name" value="P-loop containing nucleotide triphosphate hydrolases"/>
    <property type="match status" value="1"/>
</dbReference>
<name>A0AA39R6Q8_9LECA</name>
<keyword evidence="1" id="KW-0547">Nucleotide-binding</keyword>
<accession>A0AA39R6Q8</accession>
<comment type="similarity">
    <text evidence="3">Belongs to the KTI12 family.</text>
</comment>
<evidence type="ECO:0000256" key="3">
    <source>
        <dbReference type="ARBA" id="ARBA00025768"/>
    </source>
</evidence>
<comment type="caution">
    <text evidence="4">The sequence shown here is derived from an EMBL/GenBank/DDBJ whole genome shotgun (WGS) entry which is preliminary data.</text>
</comment>
<dbReference type="SUPFAM" id="SSF52540">
    <property type="entry name" value="P-loop containing nucleoside triphosphate hydrolases"/>
    <property type="match status" value="1"/>
</dbReference>
<proteinExistence type="inferred from homology"/>
<dbReference type="Proteomes" id="UP001166286">
    <property type="component" value="Unassembled WGS sequence"/>
</dbReference>
<protein>
    <recommendedName>
        <fullName evidence="6">Chromatin associated protein KTI12</fullName>
    </recommendedName>
</protein>
<dbReference type="PANTHER" id="PTHR12435">
    <property type="match status" value="1"/>
</dbReference>
<organism evidence="4 5">
    <name type="scientific">Cladonia borealis</name>
    <dbReference type="NCBI Taxonomy" id="184061"/>
    <lineage>
        <taxon>Eukaryota</taxon>
        <taxon>Fungi</taxon>
        <taxon>Dikarya</taxon>
        <taxon>Ascomycota</taxon>
        <taxon>Pezizomycotina</taxon>
        <taxon>Lecanoromycetes</taxon>
        <taxon>OSLEUM clade</taxon>
        <taxon>Lecanoromycetidae</taxon>
        <taxon>Lecanorales</taxon>
        <taxon>Lecanorineae</taxon>
        <taxon>Cladoniaceae</taxon>
        <taxon>Cladonia</taxon>
    </lineage>
</organism>
<dbReference type="InterPro" id="IPR013641">
    <property type="entry name" value="KTI12/PSTK"/>
</dbReference>
<dbReference type="Pfam" id="PF08433">
    <property type="entry name" value="KTI12"/>
    <property type="match status" value="1"/>
</dbReference>
<gene>
    <name evidence="4" type="ORF">JMJ35_001894</name>
</gene>
<evidence type="ECO:0008006" key="6">
    <source>
        <dbReference type="Google" id="ProtNLM"/>
    </source>
</evidence>
<dbReference type="GO" id="GO:0005524">
    <property type="term" value="F:ATP binding"/>
    <property type="evidence" value="ECO:0007669"/>
    <property type="project" value="UniProtKB-KW"/>
</dbReference>
<evidence type="ECO:0000256" key="2">
    <source>
        <dbReference type="ARBA" id="ARBA00022840"/>
    </source>
</evidence>
<dbReference type="EMBL" id="JAFEKC020000003">
    <property type="protein sequence ID" value="KAK0515860.1"/>
    <property type="molecule type" value="Genomic_DNA"/>
</dbReference>
<evidence type="ECO:0000256" key="1">
    <source>
        <dbReference type="ARBA" id="ARBA00022741"/>
    </source>
</evidence>
<keyword evidence="2" id="KW-0067">ATP-binding</keyword>
<evidence type="ECO:0000313" key="4">
    <source>
        <dbReference type="EMBL" id="KAK0515860.1"/>
    </source>
</evidence>
<dbReference type="AlphaFoldDB" id="A0AA39R6Q8"/>
<keyword evidence="5" id="KW-1185">Reference proteome</keyword>